<comment type="similarity">
    <text evidence="5">Belongs to the SAT4 family.</text>
</comment>
<evidence type="ECO:0000256" key="2">
    <source>
        <dbReference type="ARBA" id="ARBA00022692"/>
    </source>
</evidence>
<evidence type="ECO:0000259" key="8">
    <source>
        <dbReference type="Pfam" id="PF20684"/>
    </source>
</evidence>
<evidence type="ECO:0000256" key="7">
    <source>
        <dbReference type="SAM" id="Phobius"/>
    </source>
</evidence>
<dbReference type="InterPro" id="IPR052337">
    <property type="entry name" value="SAT4-like"/>
</dbReference>
<dbReference type="PANTHER" id="PTHR33048:SF42">
    <property type="entry name" value="INTEGRAL MEMBRANE PROTEIN"/>
    <property type="match status" value="1"/>
</dbReference>
<keyword evidence="4 7" id="KW-0472">Membrane</keyword>
<organism evidence="9 10">
    <name type="scientific">Didymella exigua CBS 183.55</name>
    <dbReference type="NCBI Taxonomy" id="1150837"/>
    <lineage>
        <taxon>Eukaryota</taxon>
        <taxon>Fungi</taxon>
        <taxon>Dikarya</taxon>
        <taxon>Ascomycota</taxon>
        <taxon>Pezizomycotina</taxon>
        <taxon>Dothideomycetes</taxon>
        <taxon>Pleosporomycetidae</taxon>
        <taxon>Pleosporales</taxon>
        <taxon>Pleosporineae</taxon>
        <taxon>Didymellaceae</taxon>
        <taxon>Didymella</taxon>
    </lineage>
</organism>
<evidence type="ECO:0000256" key="1">
    <source>
        <dbReference type="ARBA" id="ARBA00004141"/>
    </source>
</evidence>
<reference evidence="9" key="1">
    <citation type="journal article" date="2020" name="Stud. Mycol.">
        <title>101 Dothideomycetes genomes: a test case for predicting lifestyles and emergence of pathogens.</title>
        <authorList>
            <person name="Haridas S."/>
            <person name="Albert R."/>
            <person name="Binder M."/>
            <person name="Bloem J."/>
            <person name="Labutti K."/>
            <person name="Salamov A."/>
            <person name="Andreopoulos B."/>
            <person name="Baker S."/>
            <person name="Barry K."/>
            <person name="Bills G."/>
            <person name="Bluhm B."/>
            <person name="Cannon C."/>
            <person name="Castanera R."/>
            <person name="Culley D."/>
            <person name="Daum C."/>
            <person name="Ezra D."/>
            <person name="Gonzalez J."/>
            <person name="Henrissat B."/>
            <person name="Kuo A."/>
            <person name="Liang C."/>
            <person name="Lipzen A."/>
            <person name="Lutzoni F."/>
            <person name="Magnuson J."/>
            <person name="Mondo S."/>
            <person name="Nolan M."/>
            <person name="Ohm R."/>
            <person name="Pangilinan J."/>
            <person name="Park H.-J."/>
            <person name="Ramirez L."/>
            <person name="Alfaro M."/>
            <person name="Sun H."/>
            <person name="Tritt A."/>
            <person name="Yoshinaga Y."/>
            <person name="Zwiers L.-H."/>
            <person name="Turgeon B."/>
            <person name="Goodwin S."/>
            <person name="Spatafora J."/>
            <person name="Crous P."/>
            <person name="Grigoriev I."/>
        </authorList>
    </citation>
    <scope>NUCLEOTIDE SEQUENCE</scope>
    <source>
        <strain evidence="9">CBS 183.55</strain>
    </source>
</reference>
<name>A0A6A5S284_9PLEO</name>
<feature type="transmembrane region" description="Helical" evidence="7">
    <location>
        <begin position="12"/>
        <end position="31"/>
    </location>
</feature>
<dbReference type="RefSeq" id="XP_033453968.1">
    <property type="nucleotide sequence ID" value="XM_033594981.1"/>
</dbReference>
<dbReference type="AlphaFoldDB" id="A0A6A5S284"/>
<feature type="transmembrane region" description="Helical" evidence="7">
    <location>
        <begin position="169"/>
        <end position="193"/>
    </location>
</feature>
<evidence type="ECO:0000256" key="6">
    <source>
        <dbReference type="SAM" id="MobiDB-lite"/>
    </source>
</evidence>
<comment type="subcellular location">
    <subcellularLocation>
        <location evidence="1">Membrane</location>
        <topology evidence="1">Multi-pass membrane protein</topology>
    </subcellularLocation>
</comment>
<keyword evidence="10" id="KW-1185">Reference proteome</keyword>
<feature type="transmembrane region" description="Helical" evidence="7">
    <location>
        <begin position="80"/>
        <end position="100"/>
    </location>
</feature>
<dbReference type="Pfam" id="PF20684">
    <property type="entry name" value="Fung_rhodopsin"/>
    <property type="match status" value="1"/>
</dbReference>
<feature type="transmembrane region" description="Helical" evidence="7">
    <location>
        <begin position="239"/>
        <end position="263"/>
    </location>
</feature>
<feature type="region of interest" description="Disordered" evidence="6">
    <location>
        <begin position="321"/>
        <end position="383"/>
    </location>
</feature>
<accession>A0A6A5S284</accession>
<feature type="domain" description="Rhodopsin" evidence="8">
    <location>
        <begin position="27"/>
        <end position="264"/>
    </location>
</feature>
<keyword evidence="2 7" id="KW-0812">Transmembrane</keyword>
<gene>
    <name evidence="9" type="ORF">M421DRAFT_51930</name>
</gene>
<evidence type="ECO:0000256" key="4">
    <source>
        <dbReference type="ARBA" id="ARBA00023136"/>
    </source>
</evidence>
<dbReference type="EMBL" id="ML978957">
    <property type="protein sequence ID" value="KAF1933720.1"/>
    <property type="molecule type" value="Genomic_DNA"/>
</dbReference>
<dbReference type="Proteomes" id="UP000800082">
    <property type="component" value="Unassembled WGS sequence"/>
</dbReference>
<evidence type="ECO:0000256" key="5">
    <source>
        <dbReference type="ARBA" id="ARBA00038359"/>
    </source>
</evidence>
<dbReference type="OrthoDB" id="5417887at2759"/>
<dbReference type="GeneID" id="54352649"/>
<evidence type="ECO:0000256" key="3">
    <source>
        <dbReference type="ARBA" id="ARBA00022989"/>
    </source>
</evidence>
<dbReference type="GO" id="GO:0016020">
    <property type="term" value="C:membrane"/>
    <property type="evidence" value="ECO:0007669"/>
    <property type="project" value="UniProtKB-SubCell"/>
</dbReference>
<dbReference type="InterPro" id="IPR049326">
    <property type="entry name" value="Rhodopsin_dom_fungi"/>
</dbReference>
<feature type="compositionally biased region" description="Polar residues" evidence="6">
    <location>
        <begin position="356"/>
        <end position="365"/>
    </location>
</feature>
<proteinExistence type="inferred from homology"/>
<evidence type="ECO:0000313" key="10">
    <source>
        <dbReference type="Proteomes" id="UP000800082"/>
    </source>
</evidence>
<sequence length="383" mass="42049">MGNPDNGPLIVGITWWLTFLCGGFLGLRVYAKLSRRQGLWWDDWILIFSWVLLLIEAIITQIGQLLGFGKRTVDIDPNNILTVALCTSIGASVSCFASTFSKISFGVTLLRLTTGKIRWTVWFCVGTLFLFMLPSAFITWIRCTPTAKAWNPTLEGHCWSAVMTVNYGIFNAAWCAVADFYLALLPWTVLWGLQMRTREKIGVGIAMSMGLLAGVCAIVKGVYIIQLREADFSYNGKDVTIWTAVETAVAIIGASIPVLRVFFREQVSSYSNSRGRSAAPSTLKRTPATTATARHSIALNALGPSSKEGVWTRIEPIDERSADADARSKGNLGARRSDEEIATTTGGPGDAGSQDGIWQTTTITHQVEERKGGRDGRGKRWLR</sequence>
<protein>
    <recommendedName>
        <fullName evidence="8">Rhodopsin domain-containing protein</fullName>
    </recommendedName>
</protein>
<keyword evidence="3 7" id="KW-1133">Transmembrane helix</keyword>
<feature type="compositionally biased region" description="Basic and acidic residues" evidence="6">
    <location>
        <begin position="366"/>
        <end position="383"/>
    </location>
</feature>
<feature type="transmembrane region" description="Helical" evidence="7">
    <location>
        <begin position="43"/>
        <end position="68"/>
    </location>
</feature>
<feature type="transmembrane region" description="Helical" evidence="7">
    <location>
        <begin position="121"/>
        <end position="141"/>
    </location>
</feature>
<evidence type="ECO:0000313" key="9">
    <source>
        <dbReference type="EMBL" id="KAF1933720.1"/>
    </source>
</evidence>
<feature type="transmembrane region" description="Helical" evidence="7">
    <location>
        <begin position="205"/>
        <end position="227"/>
    </location>
</feature>
<dbReference type="PANTHER" id="PTHR33048">
    <property type="entry name" value="PTH11-LIKE INTEGRAL MEMBRANE PROTEIN (AFU_ORTHOLOGUE AFUA_5G11245)"/>
    <property type="match status" value="1"/>
</dbReference>